<reference evidence="2 3" key="1">
    <citation type="submission" date="2016-10" db="EMBL/GenBank/DDBJ databases">
        <authorList>
            <person name="de Groot N.N."/>
        </authorList>
    </citation>
    <scope>NUCLEOTIDE SEQUENCE [LARGE SCALE GENOMIC DNA]</scope>
    <source>
        <strain evidence="2 3">DSM 43941</strain>
    </source>
</reference>
<dbReference type="AlphaFoldDB" id="A0A1H1YBK6"/>
<dbReference type="EMBL" id="LT629758">
    <property type="protein sequence ID" value="SDT18782.1"/>
    <property type="molecule type" value="Genomic_DNA"/>
</dbReference>
<dbReference type="RefSeq" id="WP_092544844.1">
    <property type="nucleotide sequence ID" value="NZ_BOMJ01000001.1"/>
</dbReference>
<dbReference type="STRING" id="113562.SAMN04489716_2787"/>
<name>A0A1H1YBK6_9ACTN</name>
<proteinExistence type="predicted"/>
<sequence>MSFEPLPDRLARSWADAIRRLAAASLKGWHTERGTTGAVVIGAAAPALNVAYALAPDPDLSTLDEMAATVARQGLPWSIVVREAAAGVAASVAARHGLTECHAMPVMACPAADAVLTVDRASAGRVERAGAEAADVYIATMAAGFGAPVEVFDLVMGGEVLDAPGFAGYLAGSAATGLGVQGDGVIGLYNVTVVPSRRGEGLGRAMTVRALADGFAAGAEIAYLMPSVEGRPLYESIGFSDVETWAMFSHD</sequence>
<dbReference type="SUPFAM" id="SSF55729">
    <property type="entry name" value="Acyl-CoA N-acyltransferases (Nat)"/>
    <property type="match status" value="1"/>
</dbReference>
<evidence type="ECO:0000313" key="2">
    <source>
        <dbReference type="EMBL" id="SDT18782.1"/>
    </source>
</evidence>
<evidence type="ECO:0000313" key="3">
    <source>
        <dbReference type="Proteomes" id="UP000198688"/>
    </source>
</evidence>
<dbReference type="PROSITE" id="PS51186">
    <property type="entry name" value="GNAT"/>
    <property type="match status" value="1"/>
</dbReference>
<keyword evidence="3" id="KW-1185">Reference proteome</keyword>
<dbReference type="Gene3D" id="3.40.630.30">
    <property type="match status" value="1"/>
</dbReference>
<dbReference type="GO" id="GO:0016747">
    <property type="term" value="F:acyltransferase activity, transferring groups other than amino-acyl groups"/>
    <property type="evidence" value="ECO:0007669"/>
    <property type="project" value="InterPro"/>
</dbReference>
<organism evidence="2 3">
    <name type="scientific">Actinoplanes derwentensis</name>
    <dbReference type="NCBI Taxonomy" id="113562"/>
    <lineage>
        <taxon>Bacteria</taxon>
        <taxon>Bacillati</taxon>
        <taxon>Actinomycetota</taxon>
        <taxon>Actinomycetes</taxon>
        <taxon>Micromonosporales</taxon>
        <taxon>Micromonosporaceae</taxon>
        <taxon>Actinoplanes</taxon>
    </lineage>
</organism>
<dbReference type="InterPro" id="IPR016181">
    <property type="entry name" value="Acyl_CoA_acyltransferase"/>
</dbReference>
<evidence type="ECO:0000259" key="1">
    <source>
        <dbReference type="PROSITE" id="PS51186"/>
    </source>
</evidence>
<feature type="domain" description="N-acetyltransferase" evidence="1">
    <location>
        <begin position="124"/>
        <end position="251"/>
    </location>
</feature>
<accession>A0A1H1YBK6</accession>
<dbReference type="InterPro" id="IPR000182">
    <property type="entry name" value="GNAT_dom"/>
</dbReference>
<gene>
    <name evidence="2" type="ORF">SAMN04489716_2787</name>
</gene>
<protein>
    <recommendedName>
        <fullName evidence="1">N-acetyltransferase domain-containing protein</fullName>
    </recommendedName>
</protein>
<dbReference type="Proteomes" id="UP000198688">
    <property type="component" value="Chromosome I"/>
</dbReference>
<dbReference type="OrthoDB" id="4208at2"/>